<dbReference type="InterPro" id="IPR050196">
    <property type="entry name" value="Cytochrome_P450_Monoox"/>
</dbReference>
<comment type="function">
    <text evidence="2">May be involved in the metabolism of insect hormones and in the breakdown of synthetic insecticides.</text>
</comment>
<proteinExistence type="inferred from homology"/>
<evidence type="ECO:0008006" key="13">
    <source>
        <dbReference type="Google" id="ProtNLM"/>
    </source>
</evidence>
<comment type="subcellular location">
    <subcellularLocation>
        <location evidence="4">Endoplasmic reticulum membrane</location>
        <topology evidence="4">Peripheral membrane protein</topology>
    </subcellularLocation>
    <subcellularLocation>
        <location evidence="3">Microsome membrane</location>
        <topology evidence="3">Peripheral membrane protein</topology>
    </subcellularLocation>
</comment>
<dbReference type="GO" id="GO:0020037">
    <property type="term" value="F:heme binding"/>
    <property type="evidence" value="ECO:0007669"/>
    <property type="project" value="InterPro"/>
</dbReference>
<dbReference type="SUPFAM" id="SSF48264">
    <property type="entry name" value="Cytochrome P450"/>
    <property type="match status" value="1"/>
</dbReference>
<evidence type="ECO:0000256" key="7">
    <source>
        <dbReference type="ARBA" id="ARBA00022723"/>
    </source>
</evidence>
<evidence type="ECO:0000256" key="5">
    <source>
        <dbReference type="ARBA" id="ARBA00010617"/>
    </source>
</evidence>
<dbReference type="GO" id="GO:0005506">
    <property type="term" value="F:iron ion binding"/>
    <property type="evidence" value="ECO:0007669"/>
    <property type="project" value="InterPro"/>
</dbReference>
<evidence type="ECO:0000256" key="4">
    <source>
        <dbReference type="ARBA" id="ARBA00004406"/>
    </source>
</evidence>
<dbReference type="GO" id="GO:0005789">
    <property type="term" value="C:endoplasmic reticulum membrane"/>
    <property type="evidence" value="ECO:0007669"/>
    <property type="project" value="UniProtKB-SubCell"/>
</dbReference>
<dbReference type="GO" id="GO:0016705">
    <property type="term" value="F:oxidoreductase activity, acting on paired donors, with incorporation or reduction of molecular oxygen"/>
    <property type="evidence" value="ECO:0007669"/>
    <property type="project" value="InterPro"/>
</dbReference>
<gene>
    <name evidence="11" type="ORF">NQ314_005673</name>
</gene>
<dbReference type="PRINTS" id="PR00465">
    <property type="entry name" value="EP450IV"/>
</dbReference>
<sequence>MKYLEQCIKESLRLAPSVPIISRVLTEDIILDGHKFPSGTNIFISPFITHRLQHHFQDPLKFDPDRFSQENVAQLHPFAFIPF</sequence>
<evidence type="ECO:0000256" key="9">
    <source>
        <dbReference type="ARBA" id="ARBA00023004"/>
    </source>
</evidence>
<evidence type="ECO:0000256" key="6">
    <source>
        <dbReference type="ARBA" id="ARBA00022617"/>
    </source>
</evidence>
<dbReference type="PANTHER" id="PTHR24291">
    <property type="entry name" value="CYTOCHROME P450 FAMILY 4"/>
    <property type="match status" value="1"/>
</dbReference>
<comment type="similarity">
    <text evidence="5">Belongs to the cytochrome P450 family.</text>
</comment>
<keyword evidence="9" id="KW-0408">Iron</keyword>
<dbReference type="EMBL" id="JANEYF010001578">
    <property type="protein sequence ID" value="KAJ8962956.1"/>
    <property type="molecule type" value="Genomic_DNA"/>
</dbReference>
<evidence type="ECO:0000256" key="2">
    <source>
        <dbReference type="ARBA" id="ARBA00003690"/>
    </source>
</evidence>
<evidence type="ECO:0000256" key="1">
    <source>
        <dbReference type="ARBA" id="ARBA00001971"/>
    </source>
</evidence>
<dbReference type="AlphaFoldDB" id="A0AAV8ZGW1"/>
<name>A0AAV8ZGW1_9CUCU</name>
<accession>A0AAV8ZGW1</accession>
<dbReference type="InterPro" id="IPR002403">
    <property type="entry name" value="Cyt_P450_E_grp-IV"/>
</dbReference>
<keyword evidence="8" id="KW-0560">Oxidoreductase</keyword>
<evidence type="ECO:0000256" key="3">
    <source>
        <dbReference type="ARBA" id="ARBA00004174"/>
    </source>
</evidence>
<evidence type="ECO:0000313" key="11">
    <source>
        <dbReference type="EMBL" id="KAJ8962956.1"/>
    </source>
</evidence>
<dbReference type="InterPro" id="IPR036396">
    <property type="entry name" value="Cyt_P450_sf"/>
</dbReference>
<dbReference type="InterPro" id="IPR001128">
    <property type="entry name" value="Cyt_P450"/>
</dbReference>
<dbReference type="PANTHER" id="PTHR24291:SF177">
    <property type="entry name" value="CYTOCHROME P450 4AA1-RELATED"/>
    <property type="match status" value="1"/>
</dbReference>
<keyword evidence="12" id="KW-1185">Reference proteome</keyword>
<evidence type="ECO:0000313" key="12">
    <source>
        <dbReference type="Proteomes" id="UP001162156"/>
    </source>
</evidence>
<comment type="caution">
    <text evidence="11">The sequence shown here is derived from an EMBL/GenBank/DDBJ whole genome shotgun (WGS) entry which is preliminary data.</text>
</comment>
<organism evidence="11 12">
    <name type="scientific">Rhamnusium bicolor</name>
    <dbReference type="NCBI Taxonomy" id="1586634"/>
    <lineage>
        <taxon>Eukaryota</taxon>
        <taxon>Metazoa</taxon>
        <taxon>Ecdysozoa</taxon>
        <taxon>Arthropoda</taxon>
        <taxon>Hexapoda</taxon>
        <taxon>Insecta</taxon>
        <taxon>Pterygota</taxon>
        <taxon>Neoptera</taxon>
        <taxon>Endopterygota</taxon>
        <taxon>Coleoptera</taxon>
        <taxon>Polyphaga</taxon>
        <taxon>Cucujiformia</taxon>
        <taxon>Chrysomeloidea</taxon>
        <taxon>Cerambycidae</taxon>
        <taxon>Lepturinae</taxon>
        <taxon>Rhagiini</taxon>
        <taxon>Rhamnusium</taxon>
    </lineage>
</organism>
<evidence type="ECO:0000256" key="8">
    <source>
        <dbReference type="ARBA" id="ARBA00023002"/>
    </source>
</evidence>
<dbReference type="Gene3D" id="1.10.630.10">
    <property type="entry name" value="Cytochrome P450"/>
    <property type="match status" value="1"/>
</dbReference>
<reference evidence="11" key="1">
    <citation type="journal article" date="2023" name="Insect Mol. Biol.">
        <title>Genome sequencing provides insights into the evolution of gene families encoding plant cell wall-degrading enzymes in longhorned beetles.</title>
        <authorList>
            <person name="Shin N.R."/>
            <person name="Okamura Y."/>
            <person name="Kirsch R."/>
            <person name="Pauchet Y."/>
        </authorList>
    </citation>
    <scope>NUCLEOTIDE SEQUENCE</scope>
    <source>
        <strain evidence="11">RBIC_L_NR</strain>
    </source>
</reference>
<keyword evidence="10" id="KW-0503">Monooxygenase</keyword>
<dbReference type="Pfam" id="PF00067">
    <property type="entry name" value="p450"/>
    <property type="match status" value="1"/>
</dbReference>
<keyword evidence="6" id="KW-0349">Heme</keyword>
<dbReference type="Proteomes" id="UP001162156">
    <property type="component" value="Unassembled WGS sequence"/>
</dbReference>
<keyword evidence="7" id="KW-0479">Metal-binding</keyword>
<evidence type="ECO:0000256" key="10">
    <source>
        <dbReference type="ARBA" id="ARBA00023033"/>
    </source>
</evidence>
<comment type="cofactor">
    <cofactor evidence="1">
        <name>heme</name>
        <dbReference type="ChEBI" id="CHEBI:30413"/>
    </cofactor>
</comment>
<protein>
    <recommendedName>
        <fullName evidence="13">Cytochrome P450</fullName>
    </recommendedName>
</protein>
<dbReference type="GO" id="GO:0004497">
    <property type="term" value="F:monooxygenase activity"/>
    <property type="evidence" value="ECO:0007669"/>
    <property type="project" value="UniProtKB-KW"/>
</dbReference>